<dbReference type="InterPro" id="IPR013216">
    <property type="entry name" value="Methyltransf_11"/>
</dbReference>
<keyword evidence="2" id="KW-0489">Methyltransferase</keyword>
<gene>
    <name evidence="5" type="ORF">CERZMDRAFT_60985</name>
</gene>
<evidence type="ECO:0000259" key="4">
    <source>
        <dbReference type="Pfam" id="PF08241"/>
    </source>
</evidence>
<dbReference type="Gene3D" id="3.40.50.150">
    <property type="entry name" value="Vaccinia Virus protein VP39"/>
    <property type="match status" value="1"/>
</dbReference>
<accession>A0A6A6F948</accession>
<dbReference type="GO" id="GO:0032259">
    <property type="term" value="P:methylation"/>
    <property type="evidence" value="ECO:0007669"/>
    <property type="project" value="UniProtKB-KW"/>
</dbReference>
<evidence type="ECO:0000313" key="6">
    <source>
        <dbReference type="Proteomes" id="UP000799539"/>
    </source>
</evidence>
<dbReference type="SUPFAM" id="SSF53335">
    <property type="entry name" value="S-adenosyl-L-methionine-dependent methyltransferases"/>
    <property type="match status" value="1"/>
</dbReference>
<sequence>MDAAGKPSELNARALNGFAKSTLYDQHRPAYTATGVQYLLEQLRVADKEHATIVDLAAGTGKFTEALAARHEDFRIIAVEPHEQMRRVLESKNLKGVTVVDGMSDDMSALQDGSVDAVTIAQSFHWFANMDSLREIHRVLQPHGTLGLIWNIETYNAPRDHEAPSAWEAKLHDLNWAVAEEAGDKEPRFRHMEWKKVFDEQVKKTPLSLLVASDDQLFSLPIAEHIEPFEVTLTAQRAWERFATLGHIAVLEGDLLARTKQAFMDAVNGPDVEKDADGSVTLHGNTHAFWTTKIPAEGREGLTGVQRPEHDRTAD</sequence>
<reference evidence="5" key="1">
    <citation type="journal article" date="2020" name="Stud. Mycol.">
        <title>101 Dothideomycetes genomes: a test case for predicting lifestyles and emergence of pathogens.</title>
        <authorList>
            <person name="Haridas S."/>
            <person name="Albert R."/>
            <person name="Binder M."/>
            <person name="Bloem J."/>
            <person name="Labutti K."/>
            <person name="Salamov A."/>
            <person name="Andreopoulos B."/>
            <person name="Baker S."/>
            <person name="Barry K."/>
            <person name="Bills G."/>
            <person name="Bluhm B."/>
            <person name="Cannon C."/>
            <person name="Castanera R."/>
            <person name="Culley D."/>
            <person name="Daum C."/>
            <person name="Ezra D."/>
            <person name="Gonzalez J."/>
            <person name="Henrissat B."/>
            <person name="Kuo A."/>
            <person name="Liang C."/>
            <person name="Lipzen A."/>
            <person name="Lutzoni F."/>
            <person name="Magnuson J."/>
            <person name="Mondo S."/>
            <person name="Nolan M."/>
            <person name="Ohm R."/>
            <person name="Pangilinan J."/>
            <person name="Park H.-J."/>
            <person name="Ramirez L."/>
            <person name="Alfaro M."/>
            <person name="Sun H."/>
            <person name="Tritt A."/>
            <person name="Yoshinaga Y."/>
            <person name="Zwiers L.-H."/>
            <person name="Turgeon B."/>
            <person name="Goodwin S."/>
            <person name="Spatafora J."/>
            <person name="Crous P."/>
            <person name="Grigoriev I."/>
        </authorList>
    </citation>
    <scope>NUCLEOTIDE SEQUENCE</scope>
    <source>
        <strain evidence="5">SCOH1-5</strain>
    </source>
</reference>
<dbReference type="Proteomes" id="UP000799539">
    <property type="component" value="Unassembled WGS sequence"/>
</dbReference>
<evidence type="ECO:0000256" key="2">
    <source>
        <dbReference type="ARBA" id="ARBA00022603"/>
    </source>
</evidence>
<proteinExistence type="inferred from homology"/>
<organism evidence="5 6">
    <name type="scientific">Cercospora zeae-maydis SCOH1-5</name>
    <dbReference type="NCBI Taxonomy" id="717836"/>
    <lineage>
        <taxon>Eukaryota</taxon>
        <taxon>Fungi</taxon>
        <taxon>Dikarya</taxon>
        <taxon>Ascomycota</taxon>
        <taxon>Pezizomycotina</taxon>
        <taxon>Dothideomycetes</taxon>
        <taxon>Dothideomycetidae</taxon>
        <taxon>Mycosphaerellales</taxon>
        <taxon>Mycosphaerellaceae</taxon>
        <taxon>Cercospora</taxon>
    </lineage>
</organism>
<dbReference type="AlphaFoldDB" id="A0A6A6F948"/>
<dbReference type="PANTHER" id="PTHR44942">
    <property type="entry name" value="METHYLTRANSF_11 DOMAIN-CONTAINING PROTEIN"/>
    <property type="match status" value="1"/>
</dbReference>
<dbReference type="InterPro" id="IPR051052">
    <property type="entry name" value="Diverse_substrate_MTase"/>
</dbReference>
<evidence type="ECO:0000256" key="1">
    <source>
        <dbReference type="ARBA" id="ARBA00008361"/>
    </source>
</evidence>
<feature type="domain" description="Methyltransferase type 11" evidence="4">
    <location>
        <begin position="54"/>
        <end position="146"/>
    </location>
</feature>
<keyword evidence="6" id="KW-1185">Reference proteome</keyword>
<dbReference type="PANTHER" id="PTHR44942:SF4">
    <property type="entry name" value="METHYLTRANSFERASE TYPE 11 DOMAIN-CONTAINING PROTEIN"/>
    <property type="match status" value="1"/>
</dbReference>
<dbReference type="CDD" id="cd02440">
    <property type="entry name" value="AdoMet_MTases"/>
    <property type="match status" value="1"/>
</dbReference>
<keyword evidence="3" id="KW-0808">Transferase</keyword>
<dbReference type="Pfam" id="PF08241">
    <property type="entry name" value="Methyltransf_11"/>
    <property type="match status" value="1"/>
</dbReference>
<name>A0A6A6F948_9PEZI</name>
<dbReference type="InterPro" id="IPR029063">
    <property type="entry name" value="SAM-dependent_MTases_sf"/>
</dbReference>
<dbReference type="GO" id="GO:0008757">
    <property type="term" value="F:S-adenosylmethionine-dependent methyltransferase activity"/>
    <property type="evidence" value="ECO:0007669"/>
    <property type="project" value="InterPro"/>
</dbReference>
<protein>
    <recommendedName>
        <fullName evidence="4">Methyltransferase type 11 domain-containing protein</fullName>
    </recommendedName>
</protein>
<dbReference type="EMBL" id="ML992684">
    <property type="protein sequence ID" value="KAF2209918.1"/>
    <property type="molecule type" value="Genomic_DNA"/>
</dbReference>
<evidence type="ECO:0000313" key="5">
    <source>
        <dbReference type="EMBL" id="KAF2209918.1"/>
    </source>
</evidence>
<comment type="similarity">
    <text evidence="1">Belongs to the methyltransferase superfamily.</text>
</comment>
<dbReference type="OrthoDB" id="10027013at2759"/>
<evidence type="ECO:0000256" key="3">
    <source>
        <dbReference type="ARBA" id="ARBA00022679"/>
    </source>
</evidence>